<protein>
    <submittedName>
        <fullName evidence="1">Uncharacterized protein isoform X1</fullName>
    </submittedName>
</protein>
<dbReference type="PANTHER" id="PTHR31325">
    <property type="entry name" value="OS01G0798800 PROTEIN-RELATED"/>
    <property type="match status" value="1"/>
</dbReference>
<dbReference type="OMA" id="ANNHCHQ"/>
<dbReference type="STRING" id="4097.A0A1S3Z878"/>
<dbReference type="PaxDb" id="4097-A0A1S3Z878"/>
<dbReference type="RefSeq" id="XP_016460412.1">
    <property type="nucleotide sequence ID" value="XM_016604926.1"/>
</dbReference>
<dbReference type="Pfam" id="PF04578">
    <property type="entry name" value="DUF594"/>
    <property type="match status" value="1"/>
</dbReference>
<gene>
    <name evidence="1" type="primary">LOC107783902</name>
</gene>
<reference evidence="1" key="1">
    <citation type="submission" date="2025-08" db="UniProtKB">
        <authorList>
            <consortium name="RefSeq"/>
        </authorList>
    </citation>
    <scope>IDENTIFICATION</scope>
</reference>
<evidence type="ECO:0000313" key="1">
    <source>
        <dbReference type="RefSeq" id="XP_016460412.1"/>
    </source>
</evidence>
<organism evidence="1">
    <name type="scientific">Nicotiana tabacum</name>
    <name type="common">Common tobacco</name>
    <dbReference type="NCBI Taxonomy" id="4097"/>
    <lineage>
        <taxon>Eukaryota</taxon>
        <taxon>Viridiplantae</taxon>
        <taxon>Streptophyta</taxon>
        <taxon>Embryophyta</taxon>
        <taxon>Tracheophyta</taxon>
        <taxon>Spermatophyta</taxon>
        <taxon>Magnoliopsida</taxon>
        <taxon>eudicotyledons</taxon>
        <taxon>Gunneridae</taxon>
        <taxon>Pentapetalae</taxon>
        <taxon>asterids</taxon>
        <taxon>lamiids</taxon>
        <taxon>Solanales</taxon>
        <taxon>Solanaceae</taxon>
        <taxon>Nicotianoideae</taxon>
        <taxon>Nicotianeae</taxon>
        <taxon>Nicotiana</taxon>
    </lineage>
</organism>
<sequence>MWLAKGEWTLRMNNCSQLLPFITDSSYDECLLVWHIATELCYSQDLVSQAQRINEENEESKVKKFRMPFAHCFWRKNKRDQSDHQFNYRQISKVLSDYMLYLLVMQPSMLSTVEGIGQIRFRDTCAEAKEFFRSRDLMKSTTEDQGERCWKNFFTNCFSTGRTTGDEHRDPLLKHTDEENIVCCPEKKPNQEDEEHKRACNAILSVNAVVKPALIKGDQSKTVLFDGRILAEELEKLEKDHSFNKWEILSEVWVEMLSYAAINCNANNHCHQLSKGGELITLVWLLMIHFGFGNNYQIREGHARTELVVDNN</sequence>
<dbReference type="AlphaFoldDB" id="A0A1S3Z878"/>
<accession>A0A1S3Z878</accession>
<dbReference type="OrthoDB" id="1689146at2759"/>
<proteinExistence type="predicted"/>
<dbReference type="InterPro" id="IPR007658">
    <property type="entry name" value="DUF594"/>
</dbReference>
<dbReference type="KEGG" id="nta:107783902"/>
<name>A0A1S3Z878_TOBAC</name>